<sequence length="278" mass="31617">MIHEMFSHRLCNGFLPEIEPQATDIIICVSGNAIMVGGEPEAAEFPRGSQLPSDGTYLYLFSVDGQNVFWSQQEDRELLPGFAYKTLKEIRWELKGPAHYMYLAYTAWHLISWYRDNRFCGRCGHNTHPAAEERALVCDSCGHVIYPRLIPAVVVGIINGDEILMTKYANRDVPFYALVAGFTEIGETLEECVAREVMEETGLKVKNIRYYKSQPWGSVQDLIVGFFCDLDGDPTIHMDRSELKEAVWVQRADIQGQPDDWSLTHHMMMTFKAGKEPA</sequence>
<dbReference type="SUPFAM" id="SSF55811">
    <property type="entry name" value="Nudix"/>
    <property type="match status" value="1"/>
</dbReference>
<keyword evidence="5" id="KW-0479">Metal-binding</keyword>
<evidence type="ECO:0000256" key="1">
    <source>
        <dbReference type="ARBA" id="ARBA00001946"/>
    </source>
</evidence>
<dbReference type="PRINTS" id="PR00502">
    <property type="entry name" value="NUDIXFAMILY"/>
</dbReference>
<evidence type="ECO:0000256" key="5">
    <source>
        <dbReference type="ARBA" id="ARBA00022723"/>
    </source>
</evidence>
<dbReference type="Gene3D" id="3.90.79.10">
    <property type="entry name" value="Nucleoside Triphosphate Pyrophosphohydrolase"/>
    <property type="match status" value="1"/>
</dbReference>
<dbReference type="PANTHER" id="PTHR42904:SF6">
    <property type="entry name" value="NAD-CAPPED RNA HYDROLASE NUDT12"/>
    <property type="match status" value="1"/>
</dbReference>
<dbReference type="Proteomes" id="UP000183639">
    <property type="component" value="Unassembled WGS sequence"/>
</dbReference>
<dbReference type="InterPro" id="IPR000086">
    <property type="entry name" value="NUDIX_hydrolase_dom"/>
</dbReference>
<comment type="similarity">
    <text evidence="3">Belongs to the Nudix hydrolase family. NudC subfamily.</text>
</comment>
<dbReference type="InterPro" id="IPR015376">
    <property type="entry name" value="Znr_NADH_PPase"/>
</dbReference>
<dbReference type="PANTHER" id="PTHR42904">
    <property type="entry name" value="NUDIX HYDROLASE, NUDC SUBFAMILY"/>
    <property type="match status" value="1"/>
</dbReference>
<dbReference type="PROSITE" id="PS00893">
    <property type="entry name" value="NUDIX_BOX"/>
    <property type="match status" value="1"/>
</dbReference>
<name>A0A1I3F8F8_SELRU</name>
<feature type="domain" description="Nudix hydrolase" evidence="11">
    <location>
        <begin position="148"/>
        <end position="273"/>
    </location>
</feature>
<dbReference type="InterPro" id="IPR015797">
    <property type="entry name" value="NUDIX_hydrolase-like_dom_sf"/>
</dbReference>
<dbReference type="GO" id="GO:0046872">
    <property type="term" value="F:metal ion binding"/>
    <property type="evidence" value="ECO:0007669"/>
    <property type="project" value="UniProtKB-KW"/>
</dbReference>
<dbReference type="InterPro" id="IPR049734">
    <property type="entry name" value="NudC-like_C"/>
</dbReference>
<dbReference type="EMBL" id="FOQK01000013">
    <property type="protein sequence ID" value="SFI07477.1"/>
    <property type="molecule type" value="Genomic_DNA"/>
</dbReference>
<dbReference type="GO" id="GO:0035529">
    <property type="term" value="F:NADH pyrophosphatase activity"/>
    <property type="evidence" value="ECO:0007669"/>
    <property type="project" value="TreeGrafter"/>
</dbReference>
<evidence type="ECO:0000256" key="2">
    <source>
        <dbReference type="ARBA" id="ARBA00001947"/>
    </source>
</evidence>
<dbReference type="RefSeq" id="WP_075443858.1">
    <property type="nucleotide sequence ID" value="NZ_FOQK01000013.1"/>
</dbReference>
<dbReference type="GO" id="GO:0005829">
    <property type="term" value="C:cytosol"/>
    <property type="evidence" value="ECO:0007669"/>
    <property type="project" value="TreeGrafter"/>
</dbReference>
<evidence type="ECO:0000256" key="7">
    <source>
        <dbReference type="ARBA" id="ARBA00022842"/>
    </source>
</evidence>
<comment type="catalytic activity">
    <reaction evidence="9">
        <text>a 5'-end NAD(+)-phospho-ribonucleoside in mRNA + H2O = a 5'-end phospho-adenosine-phospho-ribonucleoside in mRNA + beta-nicotinamide D-ribonucleotide + 2 H(+)</text>
        <dbReference type="Rhea" id="RHEA:60876"/>
        <dbReference type="Rhea" id="RHEA-COMP:15698"/>
        <dbReference type="Rhea" id="RHEA-COMP:15719"/>
        <dbReference type="ChEBI" id="CHEBI:14649"/>
        <dbReference type="ChEBI" id="CHEBI:15377"/>
        <dbReference type="ChEBI" id="CHEBI:15378"/>
        <dbReference type="ChEBI" id="CHEBI:144029"/>
        <dbReference type="ChEBI" id="CHEBI:144051"/>
    </reaction>
    <physiologicalReaction direction="left-to-right" evidence="9">
        <dbReference type="Rhea" id="RHEA:60877"/>
    </physiologicalReaction>
</comment>
<evidence type="ECO:0000256" key="9">
    <source>
        <dbReference type="ARBA" id="ARBA00023679"/>
    </source>
</evidence>
<dbReference type="NCBIfam" id="NF001299">
    <property type="entry name" value="PRK00241.1"/>
    <property type="match status" value="1"/>
</dbReference>
<evidence type="ECO:0000313" key="13">
    <source>
        <dbReference type="Proteomes" id="UP000183639"/>
    </source>
</evidence>
<evidence type="ECO:0000256" key="6">
    <source>
        <dbReference type="ARBA" id="ARBA00022801"/>
    </source>
</evidence>
<keyword evidence="7" id="KW-0460">Magnesium</keyword>
<evidence type="ECO:0000256" key="10">
    <source>
        <dbReference type="RuleBase" id="RU003476"/>
    </source>
</evidence>
<organism evidence="12 13">
    <name type="scientific">Selenomonas ruminantium</name>
    <dbReference type="NCBI Taxonomy" id="971"/>
    <lineage>
        <taxon>Bacteria</taxon>
        <taxon>Bacillati</taxon>
        <taxon>Bacillota</taxon>
        <taxon>Negativicutes</taxon>
        <taxon>Selenomonadales</taxon>
        <taxon>Selenomonadaceae</taxon>
        <taxon>Selenomonas</taxon>
    </lineage>
</organism>
<gene>
    <name evidence="12" type="ORF">SAMN04487861_11378</name>
</gene>
<evidence type="ECO:0000313" key="12">
    <source>
        <dbReference type="EMBL" id="SFI07477.1"/>
    </source>
</evidence>
<dbReference type="PROSITE" id="PS51462">
    <property type="entry name" value="NUDIX"/>
    <property type="match status" value="1"/>
</dbReference>
<comment type="cofactor">
    <cofactor evidence="1">
        <name>Mg(2+)</name>
        <dbReference type="ChEBI" id="CHEBI:18420"/>
    </cofactor>
</comment>
<evidence type="ECO:0000256" key="3">
    <source>
        <dbReference type="ARBA" id="ARBA00009595"/>
    </source>
</evidence>
<dbReference type="OrthoDB" id="9787476at2"/>
<dbReference type="CDD" id="cd03429">
    <property type="entry name" value="NUDIX_NADH_pyrophosphatase_Nudt13"/>
    <property type="match status" value="1"/>
</dbReference>
<dbReference type="EC" id="3.6.1.22" evidence="4"/>
<keyword evidence="8" id="KW-0520">NAD</keyword>
<dbReference type="Pfam" id="PF09297">
    <property type="entry name" value="Zn_ribbon_NUD"/>
    <property type="match status" value="1"/>
</dbReference>
<accession>A0A1I3F8F8</accession>
<protein>
    <recommendedName>
        <fullName evidence="4">NAD(+) diphosphatase</fullName>
        <ecNumber evidence="4">3.6.1.22</ecNumber>
    </recommendedName>
</protein>
<evidence type="ECO:0000256" key="8">
    <source>
        <dbReference type="ARBA" id="ARBA00023027"/>
    </source>
</evidence>
<reference evidence="12 13" key="1">
    <citation type="submission" date="2016-10" db="EMBL/GenBank/DDBJ databases">
        <authorList>
            <person name="de Groot N.N."/>
        </authorList>
    </citation>
    <scope>NUCLEOTIDE SEQUENCE [LARGE SCALE GENOMIC DNA]</scope>
    <source>
        <strain evidence="12 13">Z108</strain>
    </source>
</reference>
<dbReference type="GO" id="GO:0006742">
    <property type="term" value="P:NADP+ catabolic process"/>
    <property type="evidence" value="ECO:0007669"/>
    <property type="project" value="TreeGrafter"/>
</dbReference>
<dbReference type="GO" id="GO:0019677">
    <property type="term" value="P:NAD+ catabolic process"/>
    <property type="evidence" value="ECO:0007669"/>
    <property type="project" value="TreeGrafter"/>
</dbReference>
<evidence type="ECO:0000256" key="4">
    <source>
        <dbReference type="ARBA" id="ARBA00012381"/>
    </source>
</evidence>
<dbReference type="Gene3D" id="3.90.79.20">
    <property type="match status" value="1"/>
</dbReference>
<dbReference type="Pfam" id="PF00293">
    <property type="entry name" value="NUDIX"/>
    <property type="match status" value="1"/>
</dbReference>
<evidence type="ECO:0000259" key="11">
    <source>
        <dbReference type="PROSITE" id="PS51462"/>
    </source>
</evidence>
<dbReference type="InterPro" id="IPR020476">
    <property type="entry name" value="Nudix_hydrolase"/>
</dbReference>
<keyword evidence="6 10" id="KW-0378">Hydrolase</keyword>
<comment type="cofactor">
    <cofactor evidence="2">
        <name>Zn(2+)</name>
        <dbReference type="ChEBI" id="CHEBI:29105"/>
    </cofactor>
</comment>
<proteinExistence type="inferred from homology"/>
<dbReference type="InterPro" id="IPR050241">
    <property type="entry name" value="NAD-cap_RNA_hydrolase_NudC"/>
</dbReference>
<dbReference type="InterPro" id="IPR020084">
    <property type="entry name" value="NUDIX_hydrolase_CS"/>
</dbReference>
<dbReference type="AlphaFoldDB" id="A0A1I3F8F8"/>